<organism evidence="1 2">
    <name type="scientific">Rosistilla oblonga</name>
    <dbReference type="NCBI Taxonomy" id="2527990"/>
    <lineage>
        <taxon>Bacteria</taxon>
        <taxon>Pseudomonadati</taxon>
        <taxon>Planctomycetota</taxon>
        <taxon>Planctomycetia</taxon>
        <taxon>Pirellulales</taxon>
        <taxon>Pirellulaceae</taxon>
        <taxon>Rosistilla</taxon>
    </lineage>
</organism>
<dbReference type="EMBL" id="CP036318">
    <property type="protein sequence ID" value="QDV56897.1"/>
    <property type="molecule type" value="Genomic_DNA"/>
</dbReference>
<accession>A0A518IUY6</accession>
<sequence length="98" mass="11065">MDTLRVLSSLSELPADEVDYQVYENLDADVRAALCMDNLREIAQAELLSPKVVAEIEFIRDATVLLIDRRIPGADLTEHDEWRHVISRAKTALDSISK</sequence>
<protein>
    <submittedName>
        <fullName evidence="1">Uncharacterized protein</fullName>
    </submittedName>
</protein>
<evidence type="ECO:0000313" key="2">
    <source>
        <dbReference type="Proteomes" id="UP000316770"/>
    </source>
</evidence>
<name>A0A518IUY6_9BACT</name>
<dbReference type="AlphaFoldDB" id="A0A518IUY6"/>
<gene>
    <name evidence="1" type="ORF">Mal33_28980</name>
</gene>
<keyword evidence="2" id="KW-1185">Reference proteome</keyword>
<proteinExistence type="predicted"/>
<evidence type="ECO:0000313" key="1">
    <source>
        <dbReference type="EMBL" id="QDV56897.1"/>
    </source>
</evidence>
<reference evidence="1 2" key="1">
    <citation type="submission" date="2019-02" db="EMBL/GenBank/DDBJ databases">
        <title>Deep-cultivation of Planctomycetes and their phenomic and genomic characterization uncovers novel biology.</title>
        <authorList>
            <person name="Wiegand S."/>
            <person name="Jogler M."/>
            <person name="Boedeker C."/>
            <person name="Pinto D."/>
            <person name="Vollmers J."/>
            <person name="Rivas-Marin E."/>
            <person name="Kohn T."/>
            <person name="Peeters S.H."/>
            <person name="Heuer A."/>
            <person name="Rast P."/>
            <person name="Oberbeckmann S."/>
            <person name="Bunk B."/>
            <person name="Jeske O."/>
            <person name="Meyerdierks A."/>
            <person name="Storesund J.E."/>
            <person name="Kallscheuer N."/>
            <person name="Luecker S."/>
            <person name="Lage O.M."/>
            <person name="Pohl T."/>
            <person name="Merkel B.J."/>
            <person name="Hornburger P."/>
            <person name="Mueller R.-W."/>
            <person name="Bruemmer F."/>
            <person name="Labrenz M."/>
            <person name="Spormann A.M."/>
            <person name="Op den Camp H."/>
            <person name="Overmann J."/>
            <person name="Amann R."/>
            <person name="Jetten M.S.M."/>
            <person name="Mascher T."/>
            <person name="Medema M.H."/>
            <person name="Devos D.P."/>
            <person name="Kaster A.-K."/>
            <person name="Ovreas L."/>
            <person name="Rohde M."/>
            <person name="Galperin M.Y."/>
            <person name="Jogler C."/>
        </authorList>
    </citation>
    <scope>NUCLEOTIDE SEQUENCE [LARGE SCALE GENOMIC DNA]</scope>
    <source>
        <strain evidence="1 2">Mal33</strain>
    </source>
</reference>
<dbReference type="Proteomes" id="UP000316770">
    <property type="component" value="Chromosome"/>
</dbReference>